<dbReference type="InterPro" id="IPR003609">
    <property type="entry name" value="Pan_app"/>
</dbReference>
<evidence type="ECO:0000256" key="1">
    <source>
        <dbReference type="SAM" id="MobiDB-lite"/>
    </source>
</evidence>
<feature type="chain" id="PRO_5015164329" evidence="2">
    <location>
        <begin position="18"/>
        <end position="674"/>
    </location>
</feature>
<feature type="signal peptide" evidence="2">
    <location>
        <begin position="1"/>
        <end position="17"/>
    </location>
</feature>
<dbReference type="Proteomes" id="UP000243723">
    <property type="component" value="Unassembled WGS sequence"/>
</dbReference>
<dbReference type="AlphaFoldDB" id="A0A2P7ZEA0"/>
<dbReference type="STRING" id="40998.A0A2P7ZEA0"/>
<dbReference type="OrthoDB" id="271448at2759"/>
<accession>A0A2P7ZEA0</accession>
<dbReference type="PANTHER" id="PTHR36578:SF1">
    <property type="entry name" value="APPLE DOMAIN-CONTAINING PROTEIN"/>
    <property type="match status" value="1"/>
</dbReference>
<name>A0A2P7ZEA0_9PEZI</name>
<protein>
    <submittedName>
        <fullName evidence="4">Guanine nucleotide-binding protein subunit beta</fullName>
    </submittedName>
</protein>
<feature type="region of interest" description="Disordered" evidence="1">
    <location>
        <begin position="535"/>
        <end position="565"/>
    </location>
</feature>
<keyword evidence="2" id="KW-0732">Signal</keyword>
<gene>
    <name evidence="4" type="ORF">B9Z65_5504</name>
</gene>
<dbReference type="PROSITE" id="PS50948">
    <property type="entry name" value="PAN"/>
    <property type="match status" value="1"/>
</dbReference>
<comment type="caution">
    <text evidence="4">The sequence shown here is derived from an EMBL/GenBank/DDBJ whole genome shotgun (WGS) entry which is preliminary data.</text>
</comment>
<feature type="domain" description="Apple" evidence="3">
    <location>
        <begin position="197"/>
        <end position="270"/>
    </location>
</feature>
<dbReference type="EMBL" id="NHZQ01000236">
    <property type="protein sequence ID" value="PSK46536.1"/>
    <property type="molecule type" value="Genomic_DNA"/>
</dbReference>
<dbReference type="PANTHER" id="PTHR36578">
    <property type="entry name" value="CHROMOSOME 15, WHOLE GENOME SHOTGUN SEQUENCE"/>
    <property type="match status" value="1"/>
</dbReference>
<evidence type="ECO:0000313" key="5">
    <source>
        <dbReference type="Proteomes" id="UP000243723"/>
    </source>
</evidence>
<evidence type="ECO:0000313" key="4">
    <source>
        <dbReference type="EMBL" id="PSK46536.1"/>
    </source>
</evidence>
<keyword evidence="5" id="KW-1185">Reference proteome</keyword>
<evidence type="ECO:0000256" key="2">
    <source>
        <dbReference type="SAM" id="SignalP"/>
    </source>
</evidence>
<sequence>MVRNIVIAAALAGLAASSPAPAPQMLDMDQIAAAPAAATGPSGLVTDENISIVNDVSVTTVAVPAGTGIQKRTINLAAVISTWECLLLRKCDTAKASTTPCTTTTAAPKTTTTSAKVSTTTANPTTTSKFSTTTPTTTTTSKSTQASTSIYVTSTTTKSTTTTTTPSAIMTTTTPSTIMTTTSAAATTSSSVSSGSCGLRGYDLQSPPSFYVDSSGQYSTLSTCRALCVAQAGTQSFAYGSDSCLCYQAPVTGNLNAVDDSPYAFYDLTCAHDDTPRLTTASVPTASTSTTSSEYACATQPEEGTYCGFINPEDPCAPQPDGNGPPGLSVDQFLSNSDFKQAATSAPVQLTGKSGATYAQVFSNLQAAASANSYLGLHTLDSYDVNKCAAFCDDIALCTSFNIYIERDPSLNPTKNDSTAPTVWGYWCPNPSAITNYKCTLWGSNLDASMATNQGEWRKDFQVVITGSDGYDKTNNTTPSCQITSNIPVSTPVSTAISSATSAATPTMSTTTAAPVATTTTVTTTTAKSSSMITTTKTTTTSTKPATTSTAPKWKPGRNCGGKAVNNPKGWMGSKVFPGPYNPQVCGDYLLAQNAANKAAAIKKGLRNWTPCQYVNAVYYHKNGTPFGTYCNLYNVAVDSSFETYTGGWLGRDSYSCKQSWTFELEVDVNFSKC</sequence>
<reference evidence="4 5" key="1">
    <citation type="submission" date="2017-05" db="EMBL/GenBank/DDBJ databases">
        <title>Draft genome sequence of Elsinoe australis.</title>
        <authorList>
            <person name="Cheng Q."/>
        </authorList>
    </citation>
    <scope>NUCLEOTIDE SEQUENCE [LARGE SCALE GENOMIC DNA]</scope>
    <source>
        <strain evidence="4 5">NL1</strain>
    </source>
</reference>
<feature type="compositionally biased region" description="Low complexity" evidence="1">
    <location>
        <begin position="535"/>
        <end position="554"/>
    </location>
</feature>
<organism evidence="4 5">
    <name type="scientific">Elsinoe australis</name>
    <dbReference type="NCBI Taxonomy" id="40998"/>
    <lineage>
        <taxon>Eukaryota</taxon>
        <taxon>Fungi</taxon>
        <taxon>Dikarya</taxon>
        <taxon>Ascomycota</taxon>
        <taxon>Pezizomycotina</taxon>
        <taxon>Dothideomycetes</taxon>
        <taxon>Dothideomycetidae</taxon>
        <taxon>Myriangiales</taxon>
        <taxon>Elsinoaceae</taxon>
        <taxon>Elsinoe</taxon>
    </lineage>
</organism>
<feature type="region of interest" description="Disordered" evidence="1">
    <location>
        <begin position="99"/>
        <end position="139"/>
    </location>
</feature>
<proteinExistence type="predicted"/>
<evidence type="ECO:0000259" key="3">
    <source>
        <dbReference type="PROSITE" id="PS50948"/>
    </source>
</evidence>